<reference evidence="1" key="3">
    <citation type="submission" date="2020-12" db="UniProtKB">
        <authorList>
            <consortium name="EnsemblPlants"/>
        </authorList>
    </citation>
    <scope>IDENTIFICATION</scope>
</reference>
<sequence>MILCPTLATDKVLVSTHSKLVLNNLCRDLCTIHISIDLVVWMWMTLRFGLKTCSHCKDVPPAPFVIFMFLEGYDYLRWFDGDRRRYFLFCAQPEERMVLNRNIGNFFAANGQLASCPGVIVLGIYYNDGKSIIFSCSDTQQHTLALYRRYAVHSVQKLSEADLVMLMEMVYTMVCVHTKALHKCIIELLSDPRVTHEVCSVWVTYKSQNEIMFSKVVFGRYMISSSLVCKATGHWVRELTQTSA</sequence>
<evidence type="ECO:0000313" key="1">
    <source>
        <dbReference type="EnsemblPlants" id="Pp3c21_14650V3.2"/>
    </source>
</evidence>
<dbReference type="Gramene" id="Pp3c21_14650V3.2">
    <property type="protein sequence ID" value="Pp3c21_14650V3.2"/>
    <property type="gene ID" value="Pp3c21_14650"/>
</dbReference>
<dbReference type="AlphaFoldDB" id="A0A7I4C509"/>
<reference evidence="1 2" key="1">
    <citation type="journal article" date="2008" name="Science">
        <title>The Physcomitrella genome reveals evolutionary insights into the conquest of land by plants.</title>
        <authorList>
            <person name="Rensing S."/>
            <person name="Lang D."/>
            <person name="Zimmer A."/>
            <person name="Terry A."/>
            <person name="Salamov A."/>
            <person name="Shapiro H."/>
            <person name="Nishiyama T."/>
            <person name="Perroud P.-F."/>
            <person name="Lindquist E."/>
            <person name="Kamisugi Y."/>
            <person name="Tanahashi T."/>
            <person name="Sakakibara K."/>
            <person name="Fujita T."/>
            <person name="Oishi K."/>
            <person name="Shin-I T."/>
            <person name="Kuroki Y."/>
            <person name="Toyoda A."/>
            <person name="Suzuki Y."/>
            <person name="Hashimoto A."/>
            <person name="Yamaguchi K."/>
            <person name="Sugano A."/>
            <person name="Kohara Y."/>
            <person name="Fujiyama A."/>
            <person name="Anterola A."/>
            <person name="Aoki S."/>
            <person name="Ashton N."/>
            <person name="Barbazuk W.B."/>
            <person name="Barker E."/>
            <person name="Bennetzen J."/>
            <person name="Bezanilla M."/>
            <person name="Blankenship R."/>
            <person name="Cho S.H."/>
            <person name="Dutcher S."/>
            <person name="Estelle M."/>
            <person name="Fawcett J.A."/>
            <person name="Gundlach H."/>
            <person name="Hanada K."/>
            <person name="Heyl A."/>
            <person name="Hicks K.A."/>
            <person name="Hugh J."/>
            <person name="Lohr M."/>
            <person name="Mayer K."/>
            <person name="Melkozernov A."/>
            <person name="Murata T."/>
            <person name="Nelson D."/>
            <person name="Pils B."/>
            <person name="Prigge M."/>
            <person name="Reiss B."/>
            <person name="Renner T."/>
            <person name="Rombauts S."/>
            <person name="Rushton P."/>
            <person name="Sanderfoot A."/>
            <person name="Schween G."/>
            <person name="Shiu S.-H."/>
            <person name="Stueber K."/>
            <person name="Theodoulou F.L."/>
            <person name="Tu H."/>
            <person name="Van de Peer Y."/>
            <person name="Verrier P.J."/>
            <person name="Waters E."/>
            <person name="Wood A."/>
            <person name="Yang L."/>
            <person name="Cove D."/>
            <person name="Cuming A."/>
            <person name="Hasebe M."/>
            <person name="Lucas S."/>
            <person name="Mishler D.B."/>
            <person name="Reski R."/>
            <person name="Grigoriev I."/>
            <person name="Quatrano R.S."/>
            <person name="Boore J.L."/>
        </authorList>
    </citation>
    <scope>NUCLEOTIDE SEQUENCE [LARGE SCALE GENOMIC DNA]</scope>
    <source>
        <strain evidence="1 2">cv. Gransden 2004</strain>
    </source>
</reference>
<protein>
    <submittedName>
        <fullName evidence="1">Uncharacterized protein</fullName>
    </submittedName>
</protein>
<dbReference type="InParanoid" id="A0A7I4C509"/>
<evidence type="ECO:0000313" key="2">
    <source>
        <dbReference type="Proteomes" id="UP000006727"/>
    </source>
</evidence>
<name>A0A7I4C509_PHYPA</name>
<dbReference type="EnsemblPlants" id="Pp3c21_14650V3.2">
    <property type="protein sequence ID" value="Pp3c21_14650V3.2"/>
    <property type="gene ID" value="Pp3c21_14650"/>
</dbReference>
<dbReference type="EMBL" id="ABEU02000021">
    <property type="status" value="NOT_ANNOTATED_CDS"/>
    <property type="molecule type" value="Genomic_DNA"/>
</dbReference>
<dbReference type="Proteomes" id="UP000006727">
    <property type="component" value="Chromosome 21"/>
</dbReference>
<organism evidence="1 2">
    <name type="scientific">Physcomitrium patens</name>
    <name type="common">Spreading-leaved earth moss</name>
    <name type="synonym">Physcomitrella patens</name>
    <dbReference type="NCBI Taxonomy" id="3218"/>
    <lineage>
        <taxon>Eukaryota</taxon>
        <taxon>Viridiplantae</taxon>
        <taxon>Streptophyta</taxon>
        <taxon>Embryophyta</taxon>
        <taxon>Bryophyta</taxon>
        <taxon>Bryophytina</taxon>
        <taxon>Bryopsida</taxon>
        <taxon>Funariidae</taxon>
        <taxon>Funariales</taxon>
        <taxon>Funariaceae</taxon>
        <taxon>Physcomitrium</taxon>
    </lineage>
</organism>
<proteinExistence type="predicted"/>
<accession>A0A7I4C509</accession>
<keyword evidence="2" id="KW-1185">Reference proteome</keyword>
<reference evidence="1 2" key="2">
    <citation type="journal article" date="2018" name="Plant J.">
        <title>The Physcomitrella patens chromosome-scale assembly reveals moss genome structure and evolution.</title>
        <authorList>
            <person name="Lang D."/>
            <person name="Ullrich K.K."/>
            <person name="Murat F."/>
            <person name="Fuchs J."/>
            <person name="Jenkins J."/>
            <person name="Haas F.B."/>
            <person name="Piednoel M."/>
            <person name="Gundlach H."/>
            <person name="Van Bel M."/>
            <person name="Meyberg R."/>
            <person name="Vives C."/>
            <person name="Morata J."/>
            <person name="Symeonidi A."/>
            <person name="Hiss M."/>
            <person name="Muchero W."/>
            <person name="Kamisugi Y."/>
            <person name="Saleh O."/>
            <person name="Blanc G."/>
            <person name="Decker E.L."/>
            <person name="van Gessel N."/>
            <person name="Grimwood J."/>
            <person name="Hayes R.D."/>
            <person name="Graham S.W."/>
            <person name="Gunter L.E."/>
            <person name="McDaniel S.F."/>
            <person name="Hoernstein S.N.W."/>
            <person name="Larsson A."/>
            <person name="Li F.W."/>
            <person name="Perroud P.F."/>
            <person name="Phillips J."/>
            <person name="Ranjan P."/>
            <person name="Rokshar D.S."/>
            <person name="Rothfels C.J."/>
            <person name="Schneider L."/>
            <person name="Shu S."/>
            <person name="Stevenson D.W."/>
            <person name="Thummler F."/>
            <person name="Tillich M."/>
            <person name="Villarreal Aguilar J.C."/>
            <person name="Widiez T."/>
            <person name="Wong G.K."/>
            <person name="Wymore A."/>
            <person name="Zhang Y."/>
            <person name="Zimmer A.D."/>
            <person name="Quatrano R.S."/>
            <person name="Mayer K.F.X."/>
            <person name="Goodstein D."/>
            <person name="Casacuberta J.M."/>
            <person name="Vandepoele K."/>
            <person name="Reski R."/>
            <person name="Cuming A.C."/>
            <person name="Tuskan G.A."/>
            <person name="Maumus F."/>
            <person name="Salse J."/>
            <person name="Schmutz J."/>
            <person name="Rensing S.A."/>
        </authorList>
    </citation>
    <scope>NUCLEOTIDE SEQUENCE [LARGE SCALE GENOMIC DNA]</scope>
    <source>
        <strain evidence="1 2">cv. Gransden 2004</strain>
    </source>
</reference>